<accession>A0A5A9N7E1</accession>
<dbReference type="GO" id="GO:0043010">
    <property type="term" value="P:camera-type eye development"/>
    <property type="evidence" value="ECO:0007669"/>
    <property type="project" value="TreeGrafter"/>
</dbReference>
<dbReference type="PANTHER" id="PTHR18879:SF20">
    <property type="entry name" value="CENTROSOMAL PROTEIN OF 290 KDA"/>
    <property type="match status" value="1"/>
</dbReference>
<dbReference type="GO" id="GO:0097711">
    <property type="term" value="P:ciliary basal body-plasma membrane docking"/>
    <property type="evidence" value="ECO:0007669"/>
    <property type="project" value="TreeGrafter"/>
</dbReference>
<keyword evidence="3" id="KW-0963">Cytoplasm</keyword>
<keyword evidence="9" id="KW-1185">Reference proteome</keyword>
<evidence type="ECO:0000256" key="6">
    <source>
        <dbReference type="ARBA" id="ARBA00023212"/>
    </source>
</evidence>
<evidence type="ECO:0000256" key="1">
    <source>
        <dbReference type="ARBA" id="ARBA00004120"/>
    </source>
</evidence>
<dbReference type="GO" id="GO:1905349">
    <property type="term" value="P:ciliary transition zone assembly"/>
    <property type="evidence" value="ECO:0007669"/>
    <property type="project" value="TreeGrafter"/>
</dbReference>
<evidence type="ECO:0000256" key="4">
    <source>
        <dbReference type="ARBA" id="ARBA00022794"/>
    </source>
</evidence>
<name>A0A5A9N7E1_9TELE</name>
<dbReference type="Proteomes" id="UP000324632">
    <property type="component" value="Chromosome 22"/>
</dbReference>
<dbReference type="AlphaFoldDB" id="A0A5A9N7E1"/>
<evidence type="ECO:0000256" key="7">
    <source>
        <dbReference type="ARBA" id="ARBA00023273"/>
    </source>
</evidence>
<dbReference type="GO" id="GO:0035869">
    <property type="term" value="C:ciliary transition zone"/>
    <property type="evidence" value="ECO:0007669"/>
    <property type="project" value="TreeGrafter"/>
</dbReference>
<dbReference type="GO" id="GO:0001822">
    <property type="term" value="P:kidney development"/>
    <property type="evidence" value="ECO:0007669"/>
    <property type="project" value="TreeGrafter"/>
</dbReference>
<keyword evidence="6" id="KW-0206">Cytoskeleton</keyword>
<proteinExistence type="predicted"/>
<evidence type="ECO:0000256" key="2">
    <source>
        <dbReference type="ARBA" id="ARBA00004300"/>
    </source>
</evidence>
<gene>
    <name evidence="8" type="ORF">E1301_Tti023199</name>
</gene>
<reference evidence="8 9" key="1">
    <citation type="journal article" date="2019" name="Mol. Ecol. Resour.">
        <title>Chromosome-level genome assembly of Triplophysa tibetana, a fish adapted to the harsh high-altitude environment of the Tibetan Plateau.</title>
        <authorList>
            <person name="Yang X."/>
            <person name="Liu H."/>
            <person name="Ma Z."/>
            <person name="Zou Y."/>
            <person name="Zou M."/>
            <person name="Mao Y."/>
            <person name="Li X."/>
            <person name="Wang H."/>
            <person name="Chen T."/>
            <person name="Wang W."/>
            <person name="Yang R."/>
        </authorList>
    </citation>
    <scope>NUCLEOTIDE SEQUENCE [LARGE SCALE GENOMIC DNA]</scope>
    <source>
        <strain evidence="8">TTIB1903HZAU</strain>
        <tissue evidence="8">Muscle</tissue>
    </source>
</reference>
<dbReference type="GO" id="GO:0034451">
    <property type="term" value="C:centriolar satellite"/>
    <property type="evidence" value="ECO:0007669"/>
    <property type="project" value="TreeGrafter"/>
</dbReference>
<dbReference type="InterPro" id="IPR026201">
    <property type="entry name" value="Cep290"/>
</dbReference>
<sequence length="147" mass="16534">MLRRCLSCRDEGSCGFRWSGQLVLPPSRPARAEESSVLSQCDGCGWRLTYKANALSVMTVPKVEERNLELETKFAELTKFNLEYQRTERELRGELANSVSKATSDADRKRITELEKTEAKLRIEASKLNLMKRPSSLNSTSTSSPSS</sequence>
<keyword evidence="7" id="KW-0966">Cell projection</keyword>
<evidence type="ECO:0000313" key="8">
    <source>
        <dbReference type="EMBL" id="KAA0705138.1"/>
    </source>
</evidence>
<dbReference type="GO" id="GO:1905515">
    <property type="term" value="P:non-motile cilium assembly"/>
    <property type="evidence" value="ECO:0007669"/>
    <property type="project" value="TreeGrafter"/>
</dbReference>
<evidence type="ECO:0000256" key="3">
    <source>
        <dbReference type="ARBA" id="ARBA00022490"/>
    </source>
</evidence>
<comment type="subcellular location">
    <subcellularLocation>
        <location evidence="1">Cytoplasm</location>
        <location evidence="1">Cytoskeleton</location>
        <location evidence="1">Cilium basal body</location>
    </subcellularLocation>
    <subcellularLocation>
        <location evidence="2">Cytoplasm</location>
        <location evidence="2">Cytoskeleton</location>
        <location evidence="2">Microtubule organizing center</location>
        <location evidence="2">Centrosome</location>
    </subcellularLocation>
</comment>
<organism evidence="8 9">
    <name type="scientific">Triplophysa tibetana</name>
    <dbReference type="NCBI Taxonomy" id="1572043"/>
    <lineage>
        <taxon>Eukaryota</taxon>
        <taxon>Metazoa</taxon>
        <taxon>Chordata</taxon>
        <taxon>Craniata</taxon>
        <taxon>Vertebrata</taxon>
        <taxon>Euteleostomi</taxon>
        <taxon>Actinopterygii</taxon>
        <taxon>Neopterygii</taxon>
        <taxon>Teleostei</taxon>
        <taxon>Ostariophysi</taxon>
        <taxon>Cypriniformes</taxon>
        <taxon>Nemacheilidae</taxon>
        <taxon>Triplophysa</taxon>
    </lineage>
</organism>
<dbReference type="PANTHER" id="PTHR18879">
    <property type="entry name" value="CENTROSOMAL PROTEIN OF 290 KDA"/>
    <property type="match status" value="1"/>
</dbReference>
<comment type="caution">
    <text evidence="8">The sequence shown here is derived from an EMBL/GenBank/DDBJ whole genome shotgun (WGS) entry which is preliminary data.</text>
</comment>
<evidence type="ECO:0000313" key="9">
    <source>
        <dbReference type="Proteomes" id="UP000324632"/>
    </source>
</evidence>
<protein>
    <submittedName>
        <fullName evidence="8">Centrosomal protein of 290 kDa</fullName>
    </submittedName>
</protein>
<keyword evidence="5" id="KW-0175">Coiled coil</keyword>
<evidence type="ECO:0000256" key="5">
    <source>
        <dbReference type="ARBA" id="ARBA00023054"/>
    </source>
</evidence>
<keyword evidence="4" id="KW-0970">Cilium biogenesis/degradation</keyword>
<dbReference type="EMBL" id="SOYY01000022">
    <property type="protein sequence ID" value="KAA0705138.1"/>
    <property type="molecule type" value="Genomic_DNA"/>
</dbReference>